<keyword evidence="1" id="KW-0472">Membrane</keyword>
<dbReference type="EMBL" id="WQRF01000001">
    <property type="protein sequence ID" value="MVS98667.1"/>
    <property type="molecule type" value="Genomic_DNA"/>
</dbReference>
<evidence type="ECO:0000313" key="3">
    <source>
        <dbReference type="Proteomes" id="UP000438106"/>
    </source>
</evidence>
<dbReference type="RefSeq" id="WP_133244466.1">
    <property type="nucleotide sequence ID" value="NZ_JAVKFR010000018.1"/>
</dbReference>
<accession>A0A7X3FQ14</accession>
<evidence type="ECO:0000256" key="1">
    <source>
        <dbReference type="SAM" id="Phobius"/>
    </source>
</evidence>
<dbReference type="Proteomes" id="UP000438106">
    <property type="component" value="Unassembled WGS sequence"/>
</dbReference>
<dbReference type="AlphaFoldDB" id="A0A7X3FQ14"/>
<feature type="transmembrane region" description="Helical" evidence="1">
    <location>
        <begin position="29"/>
        <end position="46"/>
    </location>
</feature>
<keyword evidence="1" id="KW-0812">Transmembrane</keyword>
<sequence>MPTDMSSLLVLGIGAAILLWLVFSVMKKLFGLALVAALVFGGYMLWTNPDLQQRALDLIGIG</sequence>
<protein>
    <submittedName>
        <fullName evidence="2">Uncharacterized protein</fullName>
    </submittedName>
</protein>
<gene>
    <name evidence="2" type="ORF">GO014_06490</name>
</gene>
<name>A0A7X3FQ14_9HYPH</name>
<keyword evidence="1" id="KW-1133">Transmembrane helix</keyword>
<feature type="transmembrane region" description="Helical" evidence="1">
    <location>
        <begin position="6"/>
        <end position="22"/>
    </location>
</feature>
<organism evidence="2 3">
    <name type="scientific">Devosia marina</name>
    <dbReference type="NCBI Taxonomy" id="2683198"/>
    <lineage>
        <taxon>Bacteria</taxon>
        <taxon>Pseudomonadati</taxon>
        <taxon>Pseudomonadota</taxon>
        <taxon>Alphaproteobacteria</taxon>
        <taxon>Hyphomicrobiales</taxon>
        <taxon>Devosiaceae</taxon>
        <taxon>Devosia</taxon>
    </lineage>
</organism>
<proteinExistence type="predicted"/>
<reference evidence="2 3" key="1">
    <citation type="submission" date="2019-12" db="EMBL/GenBank/DDBJ databases">
        <title>Devosia maris sp. nov., isolated from the deep seawater.</title>
        <authorList>
            <person name="Liu Y."/>
        </authorList>
    </citation>
    <scope>NUCLEOTIDE SEQUENCE [LARGE SCALE GENOMIC DNA]</scope>
    <source>
        <strain evidence="2 3">L53-10-65</strain>
    </source>
</reference>
<comment type="caution">
    <text evidence="2">The sequence shown here is derived from an EMBL/GenBank/DDBJ whole genome shotgun (WGS) entry which is preliminary data.</text>
</comment>
<keyword evidence="3" id="KW-1185">Reference proteome</keyword>
<evidence type="ECO:0000313" key="2">
    <source>
        <dbReference type="EMBL" id="MVS98667.1"/>
    </source>
</evidence>